<organism evidence="2 3">
    <name type="scientific">Ferrovibrio xuzhouensis</name>
    <dbReference type="NCBI Taxonomy" id="1576914"/>
    <lineage>
        <taxon>Bacteria</taxon>
        <taxon>Pseudomonadati</taxon>
        <taxon>Pseudomonadota</taxon>
        <taxon>Alphaproteobacteria</taxon>
        <taxon>Rhodospirillales</taxon>
        <taxon>Rhodospirillaceae</taxon>
        <taxon>Ferrovibrio</taxon>
    </lineage>
</organism>
<feature type="transmembrane region" description="Helical" evidence="1">
    <location>
        <begin position="431"/>
        <end position="451"/>
    </location>
</feature>
<feature type="transmembrane region" description="Helical" evidence="1">
    <location>
        <begin position="463"/>
        <end position="486"/>
    </location>
</feature>
<evidence type="ECO:0000313" key="3">
    <source>
        <dbReference type="Proteomes" id="UP001595711"/>
    </source>
</evidence>
<dbReference type="Pfam" id="PF00873">
    <property type="entry name" value="ACR_tran"/>
    <property type="match status" value="1"/>
</dbReference>
<feature type="transmembrane region" description="Helical" evidence="1">
    <location>
        <begin position="919"/>
        <end position="944"/>
    </location>
</feature>
<keyword evidence="1" id="KW-0472">Membrane</keyword>
<accession>A0ABV7VJE8</accession>
<dbReference type="SUPFAM" id="SSF82714">
    <property type="entry name" value="Multidrug efflux transporter AcrB TolC docking domain, DN and DC subdomains"/>
    <property type="match status" value="2"/>
</dbReference>
<dbReference type="SUPFAM" id="SSF82693">
    <property type="entry name" value="Multidrug efflux transporter AcrB pore domain, PN1, PN2, PC1 and PC2 subdomains"/>
    <property type="match status" value="3"/>
</dbReference>
<dbReference type="InterPro" id="IPR001036">
    <property type="entry name" value="Acrflvin-R"/>
</dbReference>
<dbReference type="PANTHER" id="PTHR32063">
    <property type="match status" value="1"/>
</dbReference>
<feature type="transmembrane region" description="Helical" evidence="1">
    <location>
        <begin position="868"/>
        <end position="886"/>
    </location>
</feature>
<dbReference type="PRINTS" id="PR00702">
    <property type="entry name" value="ACRIFLAVINRP"/>
</dbReference>
<gene>
    <name evidence="2" type="ORF">ACFOOQ_18460</name>
</gene>
<dbReference type="Gene3D" id="3.30.2090.10">
    <property type="entry name" value="Multidrug efflux transporter AcrB TolC docking domain, DN and DC subdomains"/>
    <property type="match status" value="2"/>
</dbReference>
<dbReference type="EMBL" id="JBHRYJ010000004">
    <property type="protein sequence ID" value="MFC3677544.1"/>
    <property type="molecule type" value="Genomic_DNA"/>
</dbReference>
<feature type="transmembrane region" description="Helical" evidence="1">
    <location>
        <begin position="964"/>
        <end position="985"/>
    </location>
</feature>
<keyword evidence="1" id="KW-1133">Transmembrane helix</keyword>
<comment type="caution">
    <text evidence="2">The sequence shown here is derived from an EMBL/GenBank/DDBJ whole genome shotgun (WGS) entry which is preliminary data.</text>
</comment>
<dbReference type="PANTHER" id="PTHR32063:SF21">
    <property type="entry name" value="MULTIDRUG RESISTANCE PROTEIN MDTB"/>
    <property type="match status" value="1"/>
</dbReference>
<keyword evidence="3" id="KW-1185">Reference proteome</keyword>
<dbReference type="Proteomes" id="UP001595711">
    <property type="component" value="Unassembled WGS sequence"/>
</dbReference>
<feature type="transmembrane region" description="Helical" evidence="1">
    <location>
        <begin position="12"/>
        <end position="32"/>
    </location>
</feature>
<dbReference type="NCBIfam" id="NF033617">
    <property type="entry name" value="RND_permease_2"/>
    <property type="match status" value="1"/>
</dbReference>
<feature type="transmembrane region" description="Helical" evidence="1">
    <location>
        <begin position="360"/>
        <end position="381"/>
    </location>
</feature>
<dbReference type="Gene3D" id="3.30.70.1320">
    <property type="entry name" value="Multidrug efflux transporter AcrB pore domain like"/>
    <property type="match status" value="1"/>
</dbReference>
<protein>
    <submittedName>
        <fullName evidence="2">Efflux RND transporter permease subunit</fullName>
    </submittedName>
</protein>
<dbReference type="SUPFAM" id="SSF82866">
    <property type="entry name" value="Multidrug efflux transporter AcrB transmembrane domain"/>
    <property type="match status" value="2"/>
</dbReference>
<evidence type="ECO:0000313" key="2">
    <source>
        <dbReference type="EMBL" id="MFC3677544.1"/>
    </source>
</evidence>
<dbReference type="RefSeq" id="WP_379729097.1">
    <property type="nucleotide sequence ID" value="NZ_JBHRYJ010000004.1"/>
</dbReference>
<dbReference type="Gene3D" id="3.30.70.1430">
    <property type="entry name" value="Multidrug efflux transporter AcrB pore domain"/>
    <property type="match status" value="2"/>
</dbReference>
<keyword evidence="1" id="KW-0812">Transmembrane</keyword>
<dbReference type="InterPro" id="IPR027463">
    <property type="entry name" value="AcrB_DN_DC_subdom"/>
</dbReference>
<dbReference type="Gene3D" id="3.30.70.1440">
    <property type="entry name" value="Multidrug efflux transporter AcrB pore domain"/>
    <property type="match status" value="1"/>
</dbReference>
<dbReference type="Gene3D" id="1.20.1640.10">
    <property type="entry name" value="Multidrug efflux transporter AcrB transmembrane domain"/>
    <property type="match status" value="2"/>
</dbReference>
<evidence type="ECO:0000256" key="1">
    <source>
        <dbReference type="SAM" id="Phobius"/>
    </source>
</evidence>
<name>A0ABV7VJE8_9PROT</name>
<feature type="transmembrane region" description="Helical" evidence="1">
    <location>
        <begin position="537"/>
        <end position="557"/>
    </location>
</feature>
<reference evidence="3" key="1">
    <citation type="journal article" date="2019" name="Int. J. Syst. Evol. Microbiol.">
        <title>The Global Catalogue of Microorganisms (GCM) 10K type strain sequencing project: providing services to taxonomists for standard genome sequencing and annotation.</title>
        <authorList>
            <consortium name="The Broad Institute Genomics Platform"/>
            <consortium name="The Broad Institute Genome Sequencing Center for Infectious Disease"/>
            <person name="Wu L."/>
            <person name="Ma J."/>
        </authorList>
    </citation>
    <scope>NUCLEOTIDE SEQUENCE [LARGE SCALE GENOMIC DNA]</scope>
    <source>
        <strain evidence="3">KCTC 42182</strain>
    </source>
</reference>
<feature type="transmembrane region" description="Helical" evidence="1">
    <location>
        <begin position="997"/>
        <end position="1023"/>
    </location>
</feature>
<feature type="transmembrane region" description="Helical" evidence="1">
    <location>
        <begin position="334"/>
        <end position="353"/>
    </location>
</feature>
<sequence>MTLPELCIRRPVMTTLLMVTFVVVGIFGYRLLPVAALPSVDFPTINVSASLPGASPETMASAVATPLEKQFSTIAGITSMTSVNGLGTTQITLQFDLGRNVDGAALDVQSAITAASRLLPKEMTTPPSFRKVNPADQPILFLALNSDTLPLSTVDEYAETVIAQRLSTLTGVAQVSVYGAQKYAVRVQVDPKAISAAGISFDDIANALAAANSNVPVGQIDGPRQAVTLQASAQLANAAAYRSLIIAYRNGNPVRLSDVAQIIDGVENNKVASWYNGKRSITLAIQRQPDSNTVEVVDRVKALLPEFRAVLPAQVNLDVLLDRSQSIRESVNDVQFTLGLTVALVVMVIFLFLRSLSATVIPMLALPVSIIGAFAGMYLFGYTIDNLSLLALTLSVGFVVDDAIVMLENIVRHVEEGMTPLQAALKGSREIAFTIMSITMSLVAVFIPVLFMGGVVGRLFNEFAVTISMAILISGFVSLTLTPMLCSRFLRQDHGHGGEKNGKPKRELFILRWFEAGFNASLNGYGRSLGFVLQHRFAVLLLTFGTILLTGYLYVMVPKGFFPNEDTGQILVVTEAPQDISFDGMAKLQQEAAAIILADPAVDAVNSSIGTSGLSSSLNQGRMFVGLKPLEDRHGVKVDAVIQRLRQKLSVLPDMQVFLQSIQNIRVGGRLSKSQYQYTIQGDDFHQLQDIVPKLEARLRTLPQMQDVSSDLQIRSPQALIDIDREKATTLGVSADAVRNTLYSAFGDRQVSTIYTPTNEYEVILEVLPRYQENPSSLKDIYVRANDGHLVPLDAVAHIKRNVGPSTVNHQGQLPAVTISFNLAPGYSLGQAVDVIHATERDMNLPATIITSFQGTAQVFQDSVKGQGLLLAAAVFVIYVMLGILYESFIHPITILSGLPAASVGALLTLILFKTDLSVIAMIGIVMLIGIVKKNAIMMIDVALEKRRNEGLEALDAIRQACLLRYRPIMMTTMAAIMGALPIAMGTGAGAELRQPLGLVVVGGLIVSQLLTLYITPVIYIYLDKVQTRLNRKKHAAEPHEVLEPYSRAAE</sequence>
<proteinExistence type="predicted"/>